<dbReference type="GO" id="GO:0009395">
    <property type="term" value="P:phospholipid catabolic process"/>
    <property type="evidence" value="ECO:0007669"/>
    <property type="project" value="TreeGrafter"/>
</dbReference>
<dbReference type="PANTHER" id="PTHR31956:SF1">
    <property type="entry name" value="NON-SPECIFIC PHOSPHOLIPASE C1"/>
    <property type="match status" value="1"/>
</dbReference>
<dbReference type="InterPro" id="IPR017850">
    <property type="entry name" value="Alkaline_phosphatase_core_sf"/>
</dbReference>
<evidence type="ECO:0000256" key="1">
    <source>
        <dbReference type="ARBA" id="ARBA00022801"/>
    </source>
</evidence>
<dbReference type="Proteomes" id="UP000249396">
    <property type="component" value="Unassembled WGS sequence"/>
</dbReference>
<dbReference type="Gene3D" id="3.40.720.10">
    <property type="entry name" value="Alkaline Phosphatase, subunit A"/>
    <property type="match status" value="2"/>
</dbReference>
<proteinExistence type="predicted"/>
<accession>A0A2W4SDU8</accession>
<dbReference type="InterPro" id="IPR007312">
    <property type="entry name" value="Phosphoesterase"/>
</dbReference>
<keyword evidence="1" id="KW-0378">Hydrolase</keyword>
<dbReference type="GO" id="GO:0042578">
    <property type="term" value="F:phosphoric ester hydrolase activity"/>
    <property type="evidence" value="ECO:0007669"/>
    <property type="project" value="UniProtKB-ARBA"/>
</dbReference>
<dbReference type="AlphaFoldDB" id="A0A2W4SDU8"/>
<name>A0A2W4SDU8_9GAMM</name>
<protein>
    <submittedName>
        <fullName evidence="2">Phospholipase</fullName>
    </submittedName>
</protein>
<dbReference type="PANTHER" id="PTHR31956">
    <property type="entry name" value="NON-SPECIFIC PHOSPHOLIPASE C4-RELATED"/>
    <property type="match status" value="1"/>
</dbReference>
<evidence type="ECO:0000313" key="2">
    <source>
        <dbReference type="EMBL" id="PZN71804.1"/>
    </source>
</evidence>
<reference evidence="2 3" key="1">
    <citation type="journal article" date="2018" name="Aquat. Microb. Ecol.">
        <title>Gammaproteobacterial methanotrophs dominate.</title>
        <authorList>
            <person name="Rissanen A.J."/>
            <person name="Saarenheimo J."/>
            <person name="Tiirola M."/>
            <person name="Peura S."/>
            <person name="Aalto S.L."/>
            <person name="Karvinen A."/>
            <person name="Nykanen H."/>
        </authorList>
    </citation>
    <scope>NUCLEOTIDE SEQUENCE [LARGE SCALE GENOMIC DNA]</scope>
    <source>
        <strain evidence="2">AMbin10</strain>
    </source>
</reference>
<dbReference type="SUPFAM" id="SSF53649">
    <property type="entry name" value="Alkaline phosphatase-like"/>
    <property type="match status" value="1"/>
</dbReference>
<sequence length="467" mass="52546">MNDPIQHVVLLMMENRSFDHMLGALQSVNPDIDGVNPDGPPNWNPVDSNDSPVYQTETTANCVRFDPMHEHVNVMRQLADGNKGFVLDFFETYKHEGINSEDIQDIMRYYRLDHLPALHALARDFTVCDRWFSSLPGPTWPNRFFALSGTSSGIVTMPSGVGELNPKAYFQQNQTTIFDLLDAQNVSWNVFYYDIPSSLVMTRQRRPQNVANYRKMDCGDDFFKLAARYKNTGDFPQFSFIEPKYFGTDQNDDHPPHNIMKGEKLIADTYNALRSNPALWQSTLLVVVFDEHGGFYDHVPPPSAVPPAPPKPGDEWVFDRLGVRVPAILVSPWVNRGVEHTPFDHTSVLKYLIEKWSLGAPDCLGDRTASANSIARVLDSGPDRPREDTTAFIRVPFSQLIPDKSELDSYENAVNENQASLHLLADFINEELDQTSDGGIAAVASALSKEEKNMVSTFGAFRRLGLD</sequence>
<organism evidence="2 3">
    <name type="scientific">Candidatus Methylumidiphilus alinenensis</name>
    <dbReference type="NCBI Taxonomy" id="2202197"/>
    <lineage>
        <taxon>Bacteria</taxon>
        <taxon>Pseudomonadati</taxon>
        <taxon>Pseudomonadota</taxon>
        <taxon>Gammaproteobacteria</taxon>
        <taxon>Methylococcales</taxon>
        <taxon>Candidatus Methylumidiphilus</taxon>
    </lineage>
</organism>
<comment type="caution">
    <text evidence="2">The sequence shown here is derived from an EMBL/GenBank/DDBJ whole genome shotgun (WGS) entry which is preliminary data.</text>
</comment>
<evidence type="ECO:0000313" key="3">
    <source>
        <dbReference type="Proteomes" id="UP000249396"/>
    </source>
</evidence>
<dbReference type="Pfam" id="PF04185">
    <property type="entry name" value="Phosphoesterase"/>
    <property type="match status" value="1"/>
</dbReference>
<gene>
    <name evidence="2" type="ORF">DM484_25555</name>
</gene>
<dbReference type="EMBL" id="QJPH01000508">
    <property type="protein sequence ID" value="PZN71804.1"/>
    <property type="molecule type" value="Genomic_DNA"/>
</dbReference>